<protein>
    <recommendedName>
        <fullName evidence="7">FMP27 GFWDK domain-containing protein</fullName>
    </recommendedName>
</protein>
<dbReference type="OMA" id="FACANTA"/>
<feature type="region of interest" description="Disordered" evidence="1">
    <location>
        <begin position="2773"/>
        <end position="2861"/>
    </location>
</feature>
<organism evidence="5 6">
    <name type="scientific">Diutina rugosa</name>
    <name type="common">Yeast</name>
    <name type="synonym">Candida rugosa</name>
    <dbReference type="NCBI Taxonomy" id="5481"/>
    <lineage>
        <taxon>Eukaryota</taxon>
        <taxon>Fungi</taxon>
        <taxon>Dikarya</taxon>
        <taxon>Ascomycota</taxon>
        <taxon>Saccharomycotina</taxon>
        <taxon>Pichiomycetes</taxon>
        <taxon>Debaryomycetaceae</taxon>
        <taxon>Diutina</taxon>
    </lineage>
</organism>
<gene>
    <name evidence="5" type="ORF">DIURU_005805</name>
</gene>
<dbReference type="InterPro" id="IPR045167">
    <property type="entry name" value="Hobbit"/>
</dbReference>
<feature type="region of interest" description="Disordered" evidence="1">
    <location>
        <begin position="428"/>
        <end position="451"/>
    </location>
</feature>
<dbReference type="Pfam" id="PF10344">
    <property type="entry name" value="Hobbit"/>
    <property type="match status" value="1"/>
</dbReference>
<reference evidence="5 6" key="1">
    <citation type="submission" date="2019-07" db="EMBL/GenBank/DDBJ databases">
        <title>Genome assembly of two rare yeast pathogens: Diutina rugosa and Trichomonascus ciferrii.</title>
        <authorList>
            <person name="Mixao V."/>
            <person name="Saus E."/>
            <person name="Hansen A."/>
            <person name="Lass-Flor C."/>
            <person name="Gabaldon T."/>
        </authorList>
    </citation>
    <scope>NUCLEOTIDE SEQUENCE [LARGE SCALE GENOMIC DNA]</scope>
    <source>
        <strain evidence="5 6">CBS 613</strain>
    </source>
</reference>
<feature type="domain" description="FMP27 SW motif-containing RBG unit" evidence="3">
    <location>
        <begin position="1169"/>
        <end position="1268"/>
    </location>
</feature>
<name>A0A642UBX6_DIURU</name>
<feature type="region of interest" description="Disordered" evidence="1">
    <location>
        <begin position="1088"/>
        <end position="1118"/>
    </location>
</feature>
<evidence type="ECO:0000313" key="6">
    <source>
        <dbReference type="Proteomes" id="UP000449547"/>
    </source>
</evidence>
<sequence length="2861" mass="328010">MDKYWWVLFFATVYAVVLWALNRVPHVQVKYIGWMSLHGVTINDRHADIEIGRLRLSIRIFRKAESTRWIHIEFSDVDIALKHRTRKVVTTNEPPNVDDLVHLLGNLVIPRGVWRYLSRFKLVNQVVVHVFRSRVSAPNHPQLLIEYSRVANIWLNDTRFRFSVYFLDGFYRDSEEAAEVAENSWWRRWLDRRFANQAKLALFRSLELSIEASVIARCDLKHPNKIVLAFSDFNLNVSLAKLHLELDQLDLDGLRSKKQPKGEEIVGPDGQPVPHQHRKLPMLTSDHNQLLAFLKGAKFKIDDVQVSYGDFECSLVDFTTAFNPTQFGEIPVSKGATRLQLSVYLTALKAFHCRSQCVDIPSIAYNSNGDVVDFYNSVAAFANHTPAKINIESSLTVSQPKFDVFYDQYEHMLRTDEKHLTEEIIHAQNDQLPGSTPPRSPTSEKPPHHPHHIPDWVHRLLGSLDSVSLKFVVVDLISNIHLPVPGVDKTTKFNRASTENLVAHVKISSIVHRIYTRDFKNITSPSIVSKNRLYSVFLIKNWQMDALKNSFHLPKLNLLTTTDSHQLKLSFKLQSKAIRMRSVNDVFFRIVRHIRNQKIEHYNRKYGHLANNQQHPQSPSTPHQKPVSYVEGFETRYWSLFEKLPPWVSRCTMQIDSIQADILCKDGLPHHAVFDEALQREIDLGDFKRGMSIRVDDIDVYLSRRRHAMSTRIKMIQAFTLSEFSNEFIVDFDDVAEYQGSDSEFTDASSIESTASMISDSIGKESQKIKRVFQVQDLKLTSNAPSGHNHDGPHTDPVGGATSAATADQWKLVVFEVDARIDMFFVWCACYARSLLKVFSPTVKRQVSKEAVGAILGHKRVVKLDLDIGSVSSVIRLPNTVDVMVELDHIRGDNFMVMPQLKFDYIRLYAVHPMTKYWTRVLVMTGEPIIKWRKGPSAAQSSYDILAESIRILVPNQYAMFTIIDNLITFFKAIKQVKHNFNTQSTDINDYVRLMPKAKHGKHIPNIDISAKSFGVVIEHDPFEVELSMIYELGRVEQIDRIRKLKFFEVYGASLLAAGGDLSRSTSQQSDSAPASPSMSAIDEKITLSDEPAPSQLGRSRTGTTSSRSGGASGGKAGRSKTFFKKVFQETGHFRDRILRLRQRDIPLGDVYDKIPEHSNRTSERTVAEAKARLNQEIGSSWIERYRSFRRNKVEEADLERRRLFGEDKVSKVMTDKYDILDIPEGPPLFRAVFHQLDWAIGPARIDSVDEFLYTWAKGQPSVDYSILLPLYIELRASSFSVQLVDYPLPLICFPESRQRPPKPPTMVLKGNLVINEKLVTRVEEMRHIFVPFSPAAPRGDNADVFYSAFIPRTLQPIKFCMDLRWDINTDRPCIFGWSKSVSPAVSAAAQALDNFSKPPVDLSPLGWWDKFGLIMHGRLNFYIPNELALHIRSGNSPYALSGKNSGFVFSWRNNVTFKIFDSQVRQELLRLDSEDFVLAVPNYHEVGRQAESKDEPYSVVDITDNRYLKVVVRLASVDRVRWTFGMIYERNVDHSDELGDHKKRTSAFMPHYNVLVGNPQYCGDRDSYVNFRSDYIHMAFSVVCKSPEQPEKSFSNGYFTPLAFSYFYYWWHSIHRGISLPVRQGKLFANIGVHKKKIHVKMSKHIYTVKYLLTFNPMKISHMYMHPSDLSQQSRTQFTGLKARFETCVIDLHQRKELIPYVHEELCVNNKVPHLKMNKGEINGDLVDLRIQTATFNNPSMEGFQMSMRGPDAASFDNFMAANPHFSYSSKYTHFTRPPMSHEDWIRHKVHVYDNDYSWIDLDDFVELEFSMPLEPDPDIVLLSFAFSPKLSYFREFSLNKEGPYPFGNEPSHKCTIGQENPALTQAHYLEERVSQLKEELKHATTETDRQILNEKIDVVESVWESISGHYVSRSQSRRSSTSSQRLDHLSDELTRVRSTPLSVYSSHVSEAELEEALHLDAEAQKFRNRFIVHNMRLKWNNQVRNNFKTYLEQVAERKSAVYYMTRKAVDYVESILKEKRKELDEEQREMLGLERANSMSEHDRRRYGDKRSHRAKEPSYKPDDFLNAQDVVDRFYDGLTKLISRKLEIEDKYLVKFTHPQIQLRSERENDSALIVTTRDLQIRILSVVNRLNDSSSSIAGDTDTEADGDDDDDASVASTTGVSTVSKVQLPLASAQASARLPSRAESTGNEVDNQGDPVVTDDDVTNIYEYRYGVLLEDYQVFVFRKHEIHAPSAGYASSFLERHSLWPPWLHVESFYDPSWVQNQLVIERNSLGIVYTKPNGMYLEHTHPRQENKCDIIEVQLAKIVLNATSQQYSTIYYVVTNLLIHSKDSHDDVINWLDKMVSLTDPRTFIGLNKWVAELQNSIRDLRKLLIELDYEGQSHRTQRDYVRLTYFLIHQQIELYAIVRGISMANVGNKEPQADRKPKNHQAWNIMVDQIIWHVLGPQRDPMVDIALHNLSFSKWDAYDGSKANKVEVALLQGFNLSKGVTYPDLIAPIQEGGDPSKPLVSVQWRKLSPVGGIPIIENADVRIQPLRVQLDMKSAKFLHSYMFPDDDSLSDDSDPWSSGPSSEEHSLASVRSPVAYSPAPEEHEGHSSKSPLKPLRHLFKRHSTHGDGSPPGGSQSPSELSRASSTSSRKHSKFHRKVGEMPAEGENDDVQEIFDRSSRYMSIVDIDVADFTLVVSFDPPKHLKILDVHNLKLSIPRLQYRDKVWSSEDIVLQVRKDVIKVLLAHTGKILGNKLKPRHRKRLSEPLKMISDYSSFMTVNDLQEDGRSRDSSKTTTHNHPHMKPKVVYHKHRPHLPLERQESSSPSTTGLEKVLQEIADENDDDDDDTVRPYVPATKKKPTFVESGYDM</sequence>
<feature type="compositionally biased region" description="Low complexity" evidence="1">
    <location>
        <begin position="1098"/>
        <end position="1110"/>
    </location>
</feature>
<feature type="compositionally biased region" description="Low complexity" evidence="1">
    <location>
        <begin position="2619"/>
        <end position="2640"/>
    </location>
</feature>
<proteinExistence type="predicted"/>
<dbReference type="PANTHER" id="PTHR15678">
    <property type="entry name" value="ANTIGEN MLAA-22-RELATED"/>
    <property type="match status" value="1"/>
</dbReference>
<comment type="caution">
    <text evidence="5">The sequence shown here is derived from an EMBL/GenBank/DDBJ whole genome shotgun (WGS) entry which is preliminary data.</text>
</comment>
<evidence type="ECO:0000259" key="3">
    <source>
        <dbReference type="SMART" id="SM01215"/>
    </source>
</evidence>
<dbReference type="SMART" id="SM01215">
    <property type="entry name" value="Fmp27_SW"/>
    <property type="match status" value="1"/>
</dbReference>
<evidence type="ECO:0000259" key="4">
    <source>
        <dbReference type="SMART" id="SM01216"/>
    </source>
</evidence>
<evidence type="ECO:0000313" key="5">
    <source>
        <dbReference type="EMBL" id="KAA8896433.1"/>
    </source>
</evidence>
<keyword evidence="6" id="KW-1185">Reference proteome</keyword>
<feature type="region of interest" description="Disordered" evidence="1">
    <location>
        <begin position="2561"/>
        <end position="2662"/>
    </location>
</feature>
<dbReference type="SMART" id="SM01214">
    <property type="entry name" value="Fmp27_GFWDK"/>
    <property type="match status" value="1"/>
</dbReference>
<feature type="region of interest" description="Disordered" evidence="1">
    <location>
        <begin position="782"/>
        <end position="802"/>
    </location>
</feature>
<evidence type="ECO:0000259" key="2">
    <source>
        <dbReference type="SMART" id="SM01214"/>
    </source>
</evidence>
<feature type="region of interest" description="Disordered" evidence="1">
    <location>
        <begin position="2180"/>
        <end position="2204"/>
    </location>
</feature>
<dbReference type="PANTHER" id="PTHR15678:SF6">
    <property type="entry name" value="BRIDGE-LIKE LIPID TRANSFER PROTEIN FAMILY MEMBER 2"/>
    <property type="match status" value="1"/>
</dbReference>
<evidence type="ECO:0000256" key="1">
    <source>
        <dbReference type="SAM" id="MobiDB-lite"/>
    </source>
</evidence>
<dbReference type="Proteomes" id="UP000449547">
    <property type="component" value="Unassembled WGS sequence"/>
</dbReference>
<feature type="domain" description="FMP27 WPPW motif-containing RBG unit" evidence="4">
    <location>
        <begin position="1681"/>
        <end position="2260"/>
    </location>
</feature>
<dbReference type="InterPro" id="IPR019415">
    <property type="entry name" value="FMP27_SW_RBG"/>
</dbReference>
<feature type="compositionally biased region" description="Basic residues" evidence="1">
    <location>
        <begin position="2607"/>
        <end position="2616"/>
    </location>
</feature>
<feature type="compositionally biased region" description="Acidic residues" evidence="1">
    <location>
        <begin position="2145"/>
        <end position="2157"/>
    </location>
</feature>
<dbReference type="InterPro" id="IPR019449">
    <property type="entry name" value="FMP27_WPPW_RBG"/>
</dbReference>
<dbReference type="VEuPathDB" id="FungiDB:DIURU_005805"/>
<dbReference type="GeneID" id="54784456"/>
<feature type="domain" description="FMP27/BLTP2/Hobbit GFWDK motif-containing RBG unit" evidence="2">
    <location>
        <begin position="1286"/>
        <end position="1441"/>
    </location>
</feature>
<dbReference type="SMART" id="SM01216">
    <property type="entry name" value="Fmp27_WPPW"/>
    <property type="match status" value="1"/>
</dbReference>
<feature type="compositionally biased region" description="Basic residues" evidence="1">
    <location>
        <begin position="2788"/>
        <end position="2806"/>
    </location>
</feature>
<dbReference type="RefSeq" id="XP_034009412.1">
    <property type="nucleotide sequence ID" value="XM_034158828.1"/>
</dbReference>
<dbReference type="InterPro" id="IPR019441">
    <property type="entry name" value="FMP27/BLTP2/Hobbit_GFWDK_RBG"/>
</dbReference>
<dbReference type="EMBL" id="SWFT01000165">
    <property type="protein sequence ID" value="KAA8896433.1"/>
    <property type="molecule type" value="Genomic_DNA"/>
</dbReference>
<feature type="region of interest" description="Disordered" evidence="1">
    <location>
        <begin position="2028"/>
        <end position="2063"/>
    </location>
</feature>
<feature type="region of interest" description="Disordered" evidence="1">
    <location>
        <begin position="2138"/>
        <end position="2163"/>
    </location>
</feature>
<dbReference type="OrthoDB" id="1562405at2759"/>
<feature type="compositionally biased region" description="Basic and acidic residues" evidence="1">
    <location>
        <begin position="2042"/>
        <end position="2063"/>
    </location>
</feature>
<accession>A0A642UBX6</accession>
<feature type="compositionally biased region" description="Acidic residues" evidence="1">
    <location>
        <begin position="2829"/>
        <end position="2839"/>
    </location>
</feature>
<evidence type="ECO:0008006" key="7">
    <source>
        <dbReference type="Google" id="ProtNLM"/>
    </source>
</evidence>